<evidence type="ECO:0000256" key="4">
    <source>
        <dbReference type="RuleBase" id="RU000461"/>
    </source>
</evidence>
<dbReference type="PANTHER" id="PTHR24305">
    <property type="entry name" value="CYTOCHROME P450"/>
    <property type="match status" value="1"/>
</dbReference>
<evidence type="ECO:0000256" key="2">
    <source>
        <dbReference type="ARBA" id="ARBA00010617"/>
    </source>
</evidence>
<evidence type="ECO:0000256" key="1">
    <source>
        <dbReference type="ARBA" id="ARBA00001971"/>
    </source>
</evidence>
<name>A0A8J4DUK1_9ACTN</name>
<evidence type="ECO:0000256" key="3">
    <source>
        <dbReference type="PIRSR" id="PIRSR602401-1"/>
    </source>
</evidence>
<organism evidence="5 6">
    <name type="scientific">Virgisporangium aliadipatigenens</name>
    <dbReference type="NCBI Taxonomy" id="741659"/>
    <lineage>
        <taxon>Bacteria</taxon>
        <taxon>Bacillati</taxon>
        <taxon>Actinomycetota</taxon>
        <taxon>Actinomycetes</taxon>
        <taxon>Micromonosporales</taxon>
        <taxon>Micromonosporaceae</taxon>
        <taxon>Virgisporangium</taxon>
    </lineage>
</organism>
<dbReference type="PANTHER" id="PTHR24305:SF166">
    <property type="entry name" value="CYTOCHROME P450 12A4, MITOCHONDRIAL-RELATED"/>
    <property type="match status" value="1"/>
</dbReference>
<proteinExistence type="inferred from homology"/>
<dbReference type="Gene3D" id="1.10.630.10">
    <property type="entry name" value="Cytochrome P450"/>
    <property type="match status" value="1"/>
</dbReference>
<dbReference type="InterPro" id="IPR017972">
    <property type="entry name" value="Cyt_P450_CS"/>
</dbReference>
<dbReference type="PRINTS" id="PR00385">
    <property type="entry name" value="P450"/>
</dbReference>
<comment type="similarity">
    <text evidence="2 4">Belongs to the cytochrome P450 family.</text>
</comment>
<dbReference type="GO" id="GO:0020037">
    <property type="term" value="F:heme binding"/>
    <property type="evidence" value="ECO:0007669"/>
    <property type="project" value="InterPro"/>
</dbReference>
<comment type="cofactor">
    <cofactor evidence="1 3">
        <name>heme</name>
        <dbReference type="ChEBI" id="CHEBI:30413"/>
    </cofactor>
</comment>
<dbReference type="Proteomes" id="UP000619260">
    <property type="component" value="Unassembled WGS sequence"/>
</dbReference>
<dbReference type="InterPro" id="IPR050121">
    <property type="entry name" value="Cytochrome_P450_monoxygenase"/>
</dbReference>
<dbReference type="EMBL" id="BOPF01000025">
    <property type="protein sequence ID" value="GIJ49257.1"/>
    <property type="molecule type" value="Genomic_DNA"/>
</dbReference>
<gene>
    <name evidence="5" type="ORF">Val02_61430</name>
</gene>
<dbReference type="InterPro" id="IPR036396">
    <property type="entry name" value="Cyt_P450_sf"/>
</dbReference>
<dbReference type="AlphaFoldDB" id="A0A8J4DUK1"/>
<protein>
    <submittedName>
        <fullName evidence="5">Cytochrome P450</fullName>
    </submittedName>
</protein>
<dbReference type="InterPro" id="IPR002401">
    <property type="entry name" value="Cyt_P450_E_grp-I"/>
</dbReference>
<accession>A0A8J4DUK1</accession>
<reference evidence="5" key="1">
    <citation type="submission" date="2021-01" db="EMBL/GenBank/DDBJ databases">
        <title>Whole genome shotgun sequence of Virgisporangium aliadipatigenens NBRC 105644.</title>
        <authorList>
            <person name="Komaki H."/>
            <person name="Tamura T."/>
        </authorList>
    </citation>
    <scope>NUCLEOTIDE SEQUENCE</scope>
    <source>
        <strain evidence="5">NBRC 105644</strain>
    </source>
</reference>
<keyword evidence="3 4" id="KW-0349">Heme</keyword>
<feature type="binding site" description="axial binding residue" evidence="3">
    <location>
        <position position="385"/>
    </location>
    <ligand>
        <name>heme</name>
        <dbReference type="ChEBI" id="CHEBI:30413"/>
    </ligand>
    <ligandPart>
        <name>Fe</name>
        <dbReference type="ChEBI" id="CHEBI:18248"/>
    </ligandPart>
</feature>
<evidence type="ECO:0000313" key="5">
    <source>
        <dbReference type="EMBL" id="GIJ49257.1"/>
    </source>
</evidence>
<keyword evidence="3 4" id="KW-0408">Iron</keyword>
<keyword evidence="4" id="KW-0503">Monooxygenase</keyword>
<dbReference type="RefSeq" id="WP_203902723.1">
    <property type="nucleotide sequence ID" value="NZ_BOPF01000025.1"/>
</dbReference>
<comment type="caution">
    <text evidence="5">The sequence shown here is derived from an EMBL/GenBank/DDBJ whole genome shotgun (WGS) entry which is preliminary data.</text>
</comment>
<sequence>MEISELPGPRRLPLVGNLPALFARGTPHRVFQEWGARYGTTYRMRMPGRDAVVTSEPEMIETILRERPDSFRRFSLVSDLIRELGAHGLFDAEGEDWRRLRRVATRGLSARYIRASFGTITRAADRLRDRWRTQTSVDVVEEMLSYTLEVSVGLTMGHELRDDDRLRGHLKEVFNTLGRRIASPVPYWRWVRLPADRRADEAIAAARSLITEKYVDARRRMLDGEEPADFLTALAKADVDGEDPLNLDDVVGNVLTLVVAGEDTTAGMISWVLHCLAAHPQAQERIRAEATAPITAPSALAALRYTEAVVHETMRLYPPTPYFPFEPVADTTIAGLRIPRGTPLWIMMTHGADKDREFRPERWLDGNPMEGRQPYLPFGSGPRFCPGRSLALMEATLMAATLCRAFVVEPDPSAGPVGEKVTFAVFPTNLRLRLSPVKRAVEDPALRA</sequence>
<dbReference type="GO" id="GO:0004497">
    <property type="term" value="F:monooxygenase activity"/>
    <property type="evidence" value="ECO:0007669"/>
    <property type="project" value="UniProtKB-KW"/>
</dbReference>
<dbReference type="InterPro" id="IPR001128">
    <property type="entry name" value="Cyt_P450"/>
</dbReference>
<keyword evidence="4" id="KW-0560">Oxidoreductase</keyword>
<keyword evidence="6" id="KW-1185">Reference proteome</keyword>
<dbReference type="PRINTS" id="PR00463">
    <property type="entry name" value="EP450I"/>
</dbReference>
<dbReference type="Pfam" id="PF00067">
    <property type="entry name" value="p450"/>
    <property type="match status" value="1"/>
</dbReference>
<dbReference type="GO" id="GO:0016705">
    <property type="term" value="F:oxidoreductase activity, acting on paired donors, with incorporation or reduction of molecular oxygen"/>
    <property type="evidence" value="ECO:0007669"/>
    <property type="project" value="InterPro"/>
</dbReference>
<dbReference type="GO" id="GO:0005506">
    <property type="term" value="F:iron ion binding"/>
    <property type="evidence" value="ECO:0007669"/>
    <property type="project" value="InterPro"/>
</dbReference>
<dbReference type="PROSITE" id="PS00086">
    <property type="entry name" value="CYTOCHROME_P450"/>
    <property type="match status" value="1"/>
</dbReference>
<evidence type="ECO:0000313" key="6">
    <source>
        <dbReference type="Proteomes" id="UP000619260"/>
    </source>
</evidence>
<keyword evidence="3 4" id="KW-0479">Metal-binding</keyword>
<dbReference type="SUPFAM" id="SSF48264">
    <property type="entry name" value="Cytochrome P450"/>
    <property type="match status" value="1"/>
</dbReference>